<keyword evidence="2" id="KW-1185">Reference proteome</keyword>
<dbReference type="Proteomes" id="UP000670947">
    <property type="component" value="Unassembled WGS sequence"/>
</dbReference>
<evidence type="ECO:0000313" key="1">
    <source>
        <dbReference type="EMBL" id="MBO7745854.1"/>
    </source>
</evidence>
<accession>A0ABS3WC13</accession>
<evidence type="ECO:0000313" key="2">
    <source>
        <dbReference type="Proteomes" id="UP000670947"/>
    </source>
</evidence>
<name>A0ABS3WC13_9BACL</name>
<comment type="caution">
    <text evidence="1">The sequence shown here is derived from an EMBL/GenBank/DDBJ whole genome shotgun (WGS) entry which is preliminary data.</text>
</comment>
<sequence>MSYMNPYNPTNVMGAADANFCPDCPTQSVFDPPVTLYENYYHPQLVNVIQQVEVVKQHHCCPVYHKSYVFTEKDVMVRGGKRATISSKSSSKKRSKKR</sequence>
<gene>
    <name evidence="1" type="ORF">I8J29_16725</name>
</gene>
<reference evidence="1 2" key="1">
    <citation type="submission" date="2021-03" db="EMBL/GenBank/DDBJ databases">
        <title>Paenibacillus artemisicola MWE-103 whole genome sequence.</title>
        <authorList>
            <person name="Ham Y.J."/>
        </authorList>
    </citation>
    <scope>NUCLEOTIDE SEQUENCE [LARGE SCALE GENOMIC DNA]</scope>
    <source>
        <strain evidence="1 2">MWE-103</strain>
    </source>
</reference>
<proteinExistence type="predicted"/>
<dbReference type="RefSeq" id="WP_090640433.1">
    <property type="nucleotide sequence ID" value="NZ_JAGGDJ010000013.1"/>
</dbReference>
<dbReference type="EMBL" id="JAGGDJ010000013">
    <property type="protein sequence ID" value="MBO7745854.1"/>
    <property type="molecule type" value="Genomic_DNA"/>
</dbReference>
<organism evidence="1 2">
    <name type="scientific">Paenibacillus artemisiicola</name>
    <dbReference type="NCBI Taxonomy" id="1172618"/>
    <lineage>
        <taxon>Bacteria</taxon>
        <taxon>Bacillati</taxon>
        <taxon>Bacillota</taxon>
        <taxon>Bacilli</taxon>
        <taxon>Bacillales</taxon>
        <taxon>Paenibacillaceae</taxon>
        <taxon>Paenibacillus</taxon>
    </lineage>
</organism>
<protein>
    <submittedName>
        <fullName evidence="1">Uncharacterized protein</fullName>
    </submittedName>
</protein>